<dbReference type="RefSeq" id="WP_012631247.1">
    <property type="nucleotide sequence ID" value="NC_011887.1"/>
</dbReference>
<keyword evidence="5 6" id="KW-0472">Membrane</keyword>
<evidence type="ECO:0000313" key="9">
    <source>
        <dbReference type="Proteomes" id="UP000008207"/>
    </source>
</evidence>
<dbReference type="GO" id="GO:0005886">
    <property type="term" value="C:plasma membrane"/>
    <property type="evidence" value="ECO:0007669"/>
    <property type="project" value="UniProtKB-SubCell"/>
</dbReference>
<evidence type="ECO:0000256" key="3">
    <source>
        <dbReference type="ARBA" id="ARBA00022692"/>
    </source>
</evidence>
<comment type="subcellular location">
    <subcellularLocation>
        <location evidence="1">Cell membrane</location>
        <topology evidence="1">Multi-pass membrane protein</topology>
    </subcellularLocation>
</comment>
<feature type="transmembrane region" description="Helical" evidence="6">
    <location>
        <begin position="129"/>
        <end position="151"/>
    </location>
</feature>
<keyword evidence="9" id="KW-1185">Reference proteome</keyword>
<keyword evidence="4 6" id="KW-1133">Transmembrane helix</keyword>
<dbReference type="InterPro" id="IPR001851">
    <property type="entry name" value="ABC_transp_permease"/>
</dbReference>
<evidence type="ECO:0000313" key="8">
    <source>
        <dbReference type="EMBL" id="ACL63045.1"/>
    </source>
</evidence>
<reference evidence="8" key="3">
    <citation type="submission" date="2009-01" db="EMBL/GenBank/DDBJ databases">
        <title>Complete sequence of plasmid2 of Methylobacterium nodulans ORS 2060.</title>
        <authorList>
            <consortium name="US DOE Joint Genome Institute"/>
            <person name="Lucas S."/>
            <person name="Copeland A."/>
            <person name="Lapidus A."/>
            <person name="Glavina del Rio T."/>
            <person name="Dalin E."/>
            <person name="Tice H."/>
            <person name="Bruce D."/>
            <person name="Goodwin L."/>
            <person name="Pitluck S."/>
            <person name="Sims D."/>
            <person name="Brettin T."/>
            <person name="Detter J.C."/>
            <person name="Han C."/>
            <person name="Larimer F."/>
            <person name="Land M."/>
            <person name="Hauser L."/>
            <person name="Kyrpides N."/>
            <person name="Ivanova N."/>
            <person name="Marx C.J."/>
            <person name="Richardson P."/>
        </authorList>
    </citation>
    <scope>NUCLEOTIDE SEQUENCE</scope>
    <source>
        <strain evidence="8">ORS 2060</strain>
        <plasmid evidence="8">pMNOD02</plasmid>
    </source>
</reference>
<protein>
    <submittedName>
        <fullName evidence="7">Inner-membrane translocator</fullName>
    </submittedName>
</protein>
<accession>B8IBR8</accession>
<feature type="transmembrane region" description="Helical" evidence="6">
    <location>
        <begin position="177"/>
        <end position="197"/>
    </location>
</feature>
<evidence type="ECO:0000256" key="1">
    <source>
        <dbReference type="ARBA" id="ARBA00004651"/>
    </source>
</evidence>
<dbReference type="Proteomes" id="UP000008207">
    <property type="component" value="Chromosome"/>
</dbReference>
<gene>
    <name evidence="7" type="ordered locus">Mnod_4452</name>
    <name evidence="8" type="ordered locus">Mnod_8053</name>
</gene>
<dbReference type="EMBL" id="CP001351">
    <property type="protein sequence ID" value="ACL63045.1"/>
    <property type="molecule type" value="Genomic_DNA"/>
</dbReference>
<feature type="transmembrane region" description="Helical" evidence="6">
    <location>
        <begin position="27"/>
        <end position="48"/>
    </location>
</feature>
<dbReference type="Proteomes" id="UP000008207">
    <property type="component" value="Plasmid pMNOD02"/>
</dbReference>
<dbReference type="PANTHER" id="PTHR30482:SF17">
    <property type="entry name" value="ABC TRANSPORTER ATP-BINDING PROTEIN"/>
    <property type="match status" value="1"/>
</dbReference>
<dbReference type="EMBL" id="CP001349">
    <property type="protein sequence ID" value="ACL59322.1"/>
    <property type="molecule type" value="Genomic_DNA"/>
</dbReference>
<dbReference type="PANTHER" id="PTHR30482">
    <property type="entry name" value="HIGH-AFFINITY BRANCHED-CHAIN AMINO ACID TRANSPORT SYSTEM PERMEASE"/>
    <property type="match status" value="1"/>
</dbReference>
<reference evidence="7 9" key="1">
    <citation type="submission" date="2009-01" db="EMBL/GenBank/DDBJ databases">
        <title>Complete sequence of chromosome of Methylobacterium nodulans ORS 2060.</title>
        <authorList>
            <consortium name="US DOE Joint Genome Institute"/>
            <person name="Lucas S."/>
            <person name="Copeland A."/>
            <person name="Lapidus A."/>
            <person name="Glavina del Rio T."/>
            <person name="Dalin E."/>
            <person name="Tice H."/>
            <person name="Bruce D."/>
            <person name="Goodwin L."/>
            <person name="Pitluck S."/>
            <person name="Sims D."/>
            <person name="Brettin T."/>
            <person name="Detter J.C."/>
            <person name="Han C."/>
            <person name="Larimer F."/>
            <person name="Land M."/>
            <person name="Hauser L."/>
            <person name="Kyrpides N."/>
            <person name="Ivanova N."/>
            <person name="Marx C.J."/>
            <person name="Richardson P."/>
        </authorList>
    </citation>
    <scope>NUCLEOTIDE SEQUENCE [LARGE SCALE GENOMIC DNA]</scope>
    <source>
        <strain evidence="9">LMG 21967 / CNCM I-2342 / ORS 2060</strain>
        <strain evidence="7">ORS 2060</strain>
    </source>
</reference>
<dbReference type="CDD" id="cd06581">
    <property type="entry name" value="TM_PBP1_LivM_like"/>
    <property type="match status" value="1"/>
</dbReference>
<name>B8IBR8_METNO</name>
<reference evidence="9" key="2">
    <citation type="submission" date="2009-01" db="EMBL/GenBank/DDBJ databases">
        <title>Complete sequence of plasmid 2 of Methylobacterium nodulans ORS 2060.</title>
        <authorList>
            <consortium name="US DOE Joint Genome Institute"/>
            <person name="Lucas S."/>
            <person name="Copeland A."/>
            <person name="Lapidus A."/>
            <person name="Glavina del Rio T."/>
            <person name="Dalin E."/>
            <person name="Tice H."/>
            <person name="Bruce D."/>
            <person name="Goodwin L."/>
            <person name="Pitluck S."/>
            <person name="Sims D."/>
            <person name="Brettin T."/>
            <person name="Detter J.C."/>
            <person name="Han C."/>
            <person name="Larimer F."/>
            <person name="Land M."/>
            <person name="Hauser L."/>
            <person name="Kyrpides N."/>
            <person name="Ivanova N."/>
            <person name="Marx C.J."/>
            <person name="Richardson P."/>
        </authorList>
    </citation>
    <scope>NUCLEOTIDE SEQUENCE [LARGE SCALE GENOMIC DNA]</scope>
    <source>
        <strain evidence="9">LMG 21967 / CNCM I-2342 / ORS 2060</strain>
        <plasmid evidence="9">Plasmid pMNOD02</plasmid>
    </source>
</reference>
<evidence type="ECO:0000313" key="7">
    <source>
        <dbReference type="EMBL" id="ACL59322.1"/>
    </source>
</evidence>
<feature type="transmembrane region" description="Helical" evidence="6">
    <location>
        <begin position="227"/>
        <end position="252"/>
    </location>
</feature>
<dbReference type="AlphaFoldDB" id="B8IBR8"/>
<proteinExistence type="predicted"/>
<keyword evidence="8" id="KW-0614">Plasmid</keyword>
<dbReference type="GO" id="GO:0015658">
    <property type="term" value="F:branched-chain amino acid transmembrane transporter activity"/>
    <property type="evidence" value="ECO:0007669"/>
    <property type="project" value="InterPro"/>
</dbReference>
<dbReference type="OrthoDB" id="9804361at2"/>
<dbReference type="STRING" id="460265.Mnod_4452"/>
<dbReference type="KEGG" id="mno:Mnod_8053"/>
<keyword evidence="2" id="KW-1003">Cell membrane</keyword>
<sequence length="331" mass="35217">MAHSAATAPDDATPIASALPEGRDTKALHRLVFIGIAVALAVLPLILYPVFLMKVLCFALFALAFNLLLGYGGLLSFGHAAYFGMASYIAAYGAKVWGLSPELAILAGTLTAALLGLVFGALAIRRQGIYFSMITLALAQMVFFFSLQAAFTGGEDGIQAVPRGQLFGVISLADDRVLYALVALIFFLGLLLIYRIIHSPFGQVLKAIRDNEPRAVSLGYRASQYKLAVFVLSTTLAGLAGATKAIVFQLASLTDVHWSMSGEVVLMTLVGGMGTVFGPIIGAFVIVAMENYLAQFGAWVTIIQGVVFVICVILFREGIVGLCARMLKKPL</sequence>
<evidence type="ECO:0000256" key="6">
    <source>
        <dbReference type="SAM" id="Phobius"/>
    </source>
</evidence>
<evidence type="ECO:0000256" key="2">
    <source>
        <dbReference type="ARBA" id="ARBA00022475"/>
    </source>
</evidence>
<organism evidence="7 9">
    <name type="scientific">Methylobacterium nodulans (strain LMG 21967 / CNCM I-2342 / ORS 2060)</name>
    <dbReference type="NCBI Taxonomy" id="460265"/>
    <lineage>
        <taxon>Bacteria</taxon>
        <taxon>Pseudomonadati</taxon>
        <taxon>Pseudomonadota</taxon>
        <taxon>Alphaproteobacteria</taxon>
        <taxon>Hyphomicrobiales</taxon>
        <taxon>Methylobacteriaceae</taxon>
        <taxon>Methylobacterium</taxon>
    </lineage>
</organism>
<evidence type="ECO:0000256" key="5">
    <source>
        <dbReference type="ARBA" id="ARBA00023136"/>
    </source>
</evidence>
<feature type="transmembrane region" description="Helical" evidence="6">
    <location>
        <begin position="55"/>
        <end position="83"/>
    </location>
</feature>
<dbReference type="Pfam" id="PF02653">
    <property type="entry name" value="BPD_transp_2"/>
    <property type="match status" value="1"/>
</dbReference>
<geneLocation type="plasmid" evidence="8 9">
    <name>pMNOD02</name>
</geneLocation>
<dbReference type="InterPro" id="IPR043428">
    <property type="entry name" value="LivM-like"/>
</dbReference>
<feature type="transmembrane region" description="Helical" evidence="6">
    <location>
        <begin position="103"/>
        <end position="122"/>
    </location>
</feature>
<feature type="transmembrane region" description="Helical" evidence="6">
    <location>
        <begin position="296"/>
        <end position="315"/>
    </location>
</feature>
<dbReference type="HOGENOM" id="CLU_031365_0_1_5"/>
<dbReference type="eggNOG" id="COG4177">
    <property type="taxonomic scope" value="Bacteria"/>
</dbReference>
<keyword evidence="3 6" id="KW-0812">Transmembrane</keyword>
<dbReference type="KEGG" id="mno:Mnod_4452"/>
<feature type="transmembrane region" description="Helical" evidence="6">
    <location>
        <begin position="264"/>
        <end position="289"/>
    </location>
</feature>
<evidence type="ECO:0000256" key="4">
    <source>
        <dbReference type="ARBA" id="ARBA00022989"/>
    </source>
</evidence>